<organism evidence="1 2">
    <name type="scientific">Coniosporium uncinatum</name>
    <dbReference type="NCBI Taxonomy" id="93489"/>
    <lineage>
        <taxon>Eukaryota</taxon>
        <taxon>Fungi</taxon>
        <taxon>Dikarya</taxon>
        <taxon>Ascomycota</taxon>
        <taxon>Pezizomycotina</taxon>
        <taxon>Dothideomycetes</taxon>
        <taxon>Dothideomycetes incertae sedis</taxon>
        <taxon>Coniosporium</taxon>
    </lineage>
</organism>
<protein>
    <submittedName>
        <fullName evidence="1">Uncharacterized protein</fullName>
    </submittedName>
</protein>
<dbReference type="Proteomes" id="UP001186974">
    <property type="component" value="Unassembled WGS sequence"/>
</dbReference>
<accession>A0ACC3DAZ7</accession>
<sequence>MAEDVRCTDREAIDLTREQPTYFCADYCAGLGGSAEGSRKAGFVVASLIDSAAECCRSLEAKSPGAIIRQMRLEDYVDRLSRGKNLLPHDGIVYLHVSFPCSYYSQAHTVARTSETEEAEIEAILHLLPQVVKEHYKHGLKVFSMEEAPTLATFERHHHRFISLVGEISDELDWSIAAKVVNFRDYESSGCRKRLVLFASAPGTPLPAYPSPTHGPNGTISEDFLTVWDILKDVKRLWAKHPLHSPESPNLTKYPTYDPRKRGCLTIKTDGVVKLYDITRNRNGDLHGCGQDYHWEGRRFTPLEIAMLQGFSPDDVIDGNITEIKRQIGNAVPVRSWMHHANSLYRTLQDMDLKAEYPRCSQYDAQHTANLLKQARNSTSSQAASSGPSGQDRSVTRTLSPRSAPIHPVPQRNHAGRSNDTRAPAQDSFSASGPSSGKRRRNEDNPESIEDRNLASDIGRLSVQPEDISRVSDHTKSSPQNRDKKRVRVEKQTAGSSVAGSSRQPSYITVQTSTPEIRFRKEVIDLTEE</sequence>
<proteinExistence type="predicted"/>
<name>A0ACC3DAZ7_9PEZI</name>
<keyword evidence="2" id="KW-1185">Reference proteome</keyword>
<dbReference type="EMBL" id="JAWDJW010006496">
    <property type="protein sequence ID" value="KAK3064502.1"/>
    <property type="molecule type" value="Genomic_DNA"/>
</dbReference>
<gene>
    <name evidence="1" type="ORF">LTS18_006657</name>
</gene>
<comment type="caution">
    <text evidence="1">The sequence shown here is derived from an EMBL/GenBank/DDBJ whole genome shotgun (WGS) entry which is preliminary data.</text>
</comment>
<evidence type="ECO:0000313" key="2">
    <source>
        <dbReference type="Proteomes" id="UP001186974"/>
    </source>
</evidence>
<reference evidence="1" key="1">
    <citation type="submission" date="2024-09" db="EMBL/GenBank/DDBJ databases">
        <title>Black Yeasts Isolated from many extreme environments.</title>
        <authorList>
            <person name="Coleine C."/>
            <person name="Stajich J.E."/>
            <person name="Selbmann L."/>
        </authorList>
    </citation>
    <scope>NUCLEOTIDE SEQUENCE</scope>
    <source>
        <strain evidence="1">CCFEE 5737</strain>
    </source>
</reference>
<evidence type="ECO:0000313" key="1">
    <source>
        <dbReference type="EMBL" id="KAK3064502.1"/>
    </source>
</evidence>